<dbReference type="AlphaFoldDB" id="A0A655AYN3"/>
<reference evidence="1 2" key="1">
    <citation type="submission" date="2015-03" db="EMBL/GenBank/DDBJ databases">
        <authorList>
            <consortium name="Pathogen Informatics"/>
        </authorList>
    </citation>
    <scope>NUCLEOTIDE SEQUENCE [LARGE SCALE GENOMIC DNA]</scope>
    <source>
        <strain evidence="1 2">Bir 185</strain>
    </source>
</reference>
<organism evidence="1 2">
    <name type="scientific">Mycobacterium tuberculosis</name>
    <dbReference type="NCBI Taxonomy" id="1773"/>
    <lineage>
        <taxon>Bacteria</taxon>
        <taxon>Bacillati</taxon>
        <taxon>Actinomycetota</taxon>
        <taxon>Actinomycetes</taxon>
        <taxon>Mycobacteriales</taxon>
        <taxon>Mycobacteriaceae</taxon>
        <taxon>Mycobacterium</taxon>
        <taxon>Mycobacterium tuberculosis complex</taxon>
    </lineage>
</organism>
<protein>
    <submittedName>
        <fullName evidence="1">Uncharacterized protein</fullName>
    </submittedName>
</protein>
<name>A0A655AYN3_MYCTX</name>
<dbReference type="Proteomes" id="UP000050164">
    <property type="component" value="Unassembled WGS sequence"/>
</dbReference>
<dbReference type="EMBL" id="CNFT01002946">
    <property type="protein sequence ID" value="CKU64818.1"/>
    <property type="molecule type" value="Genomic_DNA"/>
</dbReference>
<gene>
    <name evidence="1" type="ORF">ERS027659_05263</name>
</gene>
<accession>A0A655AYN3</accession>
<sequence>MFLLLQQFLKCVRNWFLSNKKLPSKAGLSWMVAILELLYCHKQN</sequence>
<evidence type="ECO:0000313" key="1">
    <source>
        <dbReference type="EMBL" id="CKU64818.1"/>
    </source>
</evidence>
<proteinExistence type="predicted"/>
<evidence type="ECO:0000313" key="2">
    <source>
        <dbReference type="Proteomes" id="UP000050164"/>
    </source>
</evidence>